<dbReference type="EMBL" id="GBRH01228720">
    <property type="protein sequence ID" value="JAD69175.1"/>
    <property type="molecule type" value="Transcribed_RNA"/>
</dbReference>
<protein>
    <recommendedName>
        <fullName evidence="1">Retrotransposon gag domain-containing protein</fullName>
    </recommendedName>
</protein>
<sequence>MRVEREEGTPSWRRFAELVNLRFRPPLRANPLGELVACRRTGSVSDYQEQFLTLLNRAGLLTEPQQIQLFTVGLQSPMS</sequence>
<name>A0A0A9C712_ARUDO</name>
<organism evidence="2">
    <name type="scientific">Arundo donax</name>
    <name type="common">Giant reed</name>
    <name type="synonym">Donax arundinaceus</name>
    <dbReference type="NCBI Taxonomy" id="35708"/>
    <lineage>
        <taxon>Eukaryota</taxon>
        <taxon>Viridiplantae</taxon>
        <taxon>Streptophyta</taxon>
        <taxon>Embryophyta</taxon>
        <taxon>Tracheophyta</taxon>
        <taxon>Spermatophyta</taxon>
        <taxon>Magnoliopsida</taxon>
        <taxon>Liliopsida</taxon>
        <taxon>Poales</taxon>
        <taxon>Poaceae</taxon>
        <taxon>PACMAD clade</taxon>
        <taxon>Arundinoideae</taxon>
        <taxon>Arundineae</taxon>
        <taxon>Arundo</taxon>
    </lineage>
</organism>
<evidence type="ECO:0000259" key="1">
    <source>
        <dbReference type="Pfam" id="PF03732"/>
    </source>
</evidence>
<reference evidence="2" key="1">
    <citation type="submission" date="2014-09" db="EMBL/GenBank/DDBJ databases">
        <authorList>
            <person name="Magalhaes I.L.F."/>
            <person name="Oliveira U."/>
            <person name="Santos F.R."/>
            <person name="Vidigal T.H.D.A."/>
            <person name="Brescovit A.D."/>
            <person name="Santos A.J."/>
        </authorList>
    </citation>
    <scope>NUCLEOTIDE SEQUENCE</scope>
    <source>
        <tissue evidence="2">Shoot tissue taken approximately 20 cm above the soil surface</tissue>
    </source>
</reference>
<proteinExistence type="predicted"/>
<evidence type="ECO:0000313" key="2">
    <source>
        <dbReference type="EMBL" id="JAD69175.1"/>
    </source>
</evidence>
<dbReference type="AlphaFoldDB" id="A0A0A9C712"/>
<accession>A0A0A9C712</accession>
<reference evidence="2" key="2">
    <citation type="journal article" date="2015" name="Data Brief">
        <title>Shoot transcriptome of the giant reed, Arundo donax.</title>
        <authorList>
            <person name="Barrero R.A."/>
            <person name="Guerrero F.D."/>
            <person name="Moolhuijzen P."/>
            <person name="Goolsby J.A."/>
            <person name="Tidwell J."/>
            <person name="Bellgard S.E."/>
            <person name="Bellgard M.I."/>
        </authorList>
    </citation>
    <scope>NUCLEOTIDE SEQUENCE</scope>
    <source>
        <tissue evidence="2">Shoot tissue taken approximately 20 cm above the soil surface</tissue>
    </source>
</reference>
<dbReference type="Pfam" id="PF03732">
    <property type="entry name" value="Retrotrans_gag"/>
    <property type="match status" value="1"/>
</dbReference>
<feature type="domain" description="Retrotransposon gag" evidence="1">
    <location>
        <begin position="9"/>
        <end position="75"/>
    </location>
</feature>
<dbReference type="InterPro" id="IPR005162">
    <property type="entry name" value="Retrotrans_gag_dom"/>
</dbReference>